<evidence type="ECO:0000313" key="2">
    <source>
        <dbReference type="EMBL" id="PAV68130.1"/>
    </source>
</evidence>
<feature type="compositionally biased region" description="Low complexity" evidence="1">
    <location>
        <begin position="250"/>
        <end position="260"/>
    </location>
</feature>
<organism evidence="2 3">
    <name type="scientific">Diploscapter pachys</name>
    <dbReference type="NCBI Taxonomy" id="2018661"/>
    <lineage>
        <taxon>Eukaryota</taxon>
        <taxon>Metazoa</taxon>
        <taxon>Ecdysozoa</taxon>
        <taxon>Nematoda</taxon>
        <taxon>Chromadorea</taxon>
        <taxon>Rhabditida</taxon>
        <taxon>Rhabditina</taxon>
        <taxon>Rhabditomorpha</taxon>
        <taxon>Rhabditoidea</taxon>
        <taxon>Rhabditidae</taxon>
        <taxon>Diploscapter</taxon>
    </lineage>
</organism>
<keyword evidence="3" id="KW-1185">Reference proteome</keyword>
<dbReference type="AlphaFoldDB" id="A0A2A2K2M3"/>
<feature type="region of interest" description="Disordered" evidence="1">
    <location>
        <begin position="241"/>
        <end position="260"/>
    </location>
</feature>
<gene>
    <name evidence="2" type="ORF">WR25_05539</name>
</gene>
<sequence>MRGQIVGDRHGAAFRQLLVVRFRAGRIGEAVHVDEGLVVLRQRVGNLIERALELRLHRGAVVAEGDARRDVEDQIVAFARDLHVGAGGAGAQIAFLLVHVRADAGPREAADAGAQDLGGTIVAAADEVAEQIAAERAADAADRGRRDAALAGFRIGGAGAGRNERRERSGGEEFGAHDVPLLTIGLRLGGITQVRSGLFRLRSERWMSRGPMRGLRTFRGHGAIRRLSRPDLYGKDTSRRWHRFRPFPGSTSSSSSRSSR</sequence>
<protein>
    <submittedName>
        <fullName evidence="2">Uncharacterized protein</fullName>
    </submittedName>
</protein>
<evidence type="ECO:0000313" key="3">
    <source>
        <dbReference type="Proteomes" id="UP000218231"/>
    </source>
</evidence>
<name>A0A2A2K2M3_9BILA</name>
<accession>A0A2A2K2M3</accession>
<evidence type="ECO:0000256" key="1">
    <source>
        <dbReference type="SAM" id="MobiDB-lite"/>
    </source>
</evidence>
<proteinExistence type="predicted"/>
<dbReference type="Proteomes" id="UP000218231">
    <property type="component" value="Unassembled WGS sequence"/>
</dbReference>
<dbReference type="EMBL" id="LIAE01009809">
    <property type="protein sequence ID" value="PAV68130.1"/>
    <property type="molecule type" value="Genomic_DNA"/>
</dbReference>
<comment type="caution">
    <text evidence="2">The sequence shown here is derived from an EMBL/GenBank/DDBJ whole genome shotgun (WGS) entry which is preliminary data.</text>
</comment>
<reference evidence="2 3" key="1">
    <citation type="journal article" date="2017" name="Curr. Biol.">
        <title>Genome architecture and evolution of a unichromosomal asexual nematode.</title>
        <authorList>
            <person name="Fradin H."/>
            <person name="Zegar C."/>
            <person name="Gutwein M."/>
            <person name="Lucas J."/>
            <person name="Kovtun M."/>
            <person name="Corcoran D."/>
            <person name="Baugh L.R."/>
            <person name="Kiontke K."/>
            <person name="Gunsalus K."/>
            <person name="Fitch D.H."/>
            <person name="Piano F."/>
        </authorList>
    </citation>
    <scope>NUCLEOTIDE SEQUENCE [LARGE SCALE GENOMIC DNA]</scope>
    <source>
        <strain evidence="2">PF1309</strain>
    </source>
</reference>